<dbReference type="InterPro" id="IPR002018">
    <property type="entry name" value="CarbesteraseB"/>
</dbReference>
<organism evidence="2 3">
    <name type="scientific">Rotaria magnacalcarata</name>
    <dbReference type="NCBI Taxonomy" id="392030"/>
    <lineage>
        <taxon>Eukaryota</taxon>
        <taxon>Metazoa</taxon>
        <taxon>Spiralia</taxon>
        <taxon>Gnathifera</taxon>
        <taxon>Rotifera</taxon>
        <taxon>Eurotatoria</taxon>
        <taxon>Bdelloidea</taxon>
        <taxon>Philodinida</taxon>
        <taxon>Philodinidae</taxon>
        <taxon>Rotaria</taxon>
    </lineage>
</organism>
<protein>
    <recommendedName>
        <fullName evidence="1">Carboxylesterase type B domain-containing protein</fullName>
    </recommendedName>
</protein>
<feature type="domain" description="Carboxylesterase type B" evidence="1">
    <location>
        <begin position="11"/>
        <end position="46"/>
    </location>
</feature>
<evidence type="ECO:0000313" key="3">
    <source>
        <dbReference type="Proteomes" id="UP000676336"/>
    </source>
</evidence>
<dbReference type="Gene3D" id="3.40.50.1820">
    <property type="entry name" value="alpha/beta hydrolase"/>
    <property type="match status" value="1"/>
</dbReference>
<comment type="caution">
    <text evidence="2">The sequence shown here is derived from an EMBL/GenBank/DDBJ whole genome shotgun (WGS) entry which is preliminary data.</text>
</comment>
<dbReference type="EMBL" id="CAJOBI010026526">
    <property type="protein sequence ID" value="CAF4248052.1"/>
    <property type="molecule type" value="Genomic_DNA"/>
</dbReference>
<name>A0A8S2SWT6_9BILA</name>
<evidence type="ECO:0000313" key="2">
    <source>
        <dbReference type="EMBL" id="CAF4248052.1"/>
    </source>
</evidence>
<dbReference type="Proteomes" id="UP000676336">
    <property type="component" value="Unassembled WGS sequence"/>
</dbReference>
<sequence length="46" mass="5157">CLYQHIDTNQSIIVSTQYGDVLGYETPMARVFYGIPFAQPPVGPLR</sequence>
<dbReference type="Pfam" id="PF00135">
    <property type="entry name" value="COesterase"/>
    <property type="match status" value="1"/>
</dbReference>
<feature type="non-terminal residue" evidence="2">
    <location>
        <position position="1"/>
    </location>
</feature>
<accession>A0A8S2SWT6</accession>
<dbReference type="SUPFAM" id="SSF53474">
    <property type="entry name" value="alpha/beta-Hydrolases"/>
    <property type="match status" value="1"/>
</dbReference>
<dbReference type="AlphaFoldDB" id="A0A8S2SWT6"/>
<reference evidence="2" key="1">
    <citation type="submission" date="2021-02" db="EMBL/GenBank/DDBJ databases">
        <authorList>
            <person name="Nowell W R."/>
        </authorList>
    </citation>
    <scope>NUCLEOTIDE SEQUENCE</scope>
</reference>
<gene>
    <name evidence="2" type="ORF">SMN809_LOCUS23871</name>
</gene>
<evidence type="ECO:0000259" key="1">
    <source>
        <dbReference type="Pfam" id="PF00135"/>
    </source>
</evidence>
<proteinExistence type="predicted"/>
<dbReference type="InterPro" id="IPR029058">
    <property type="entry name" value="AB_hydrolase_fold"/>
</dbReference>